<comment type="caution">
    <text evidence="6">The sequence shown here is derived from an EMBL/GenBank/DDBJ whole genome shotgun (WGS) entry which is preliminary data.</text>
</comment>
<dbReference type="InterPro" id="IPR045863">
    <property type="entry name" value="CorA_TM1_TM2"/>
</dbReference>
<name>A0ABR4CJV0_9HELO</name>
<evidence type="ECO:0000256" key="5">
    <source>
        <dbReference type="SAM" id="Phobius"/>
    </source>
</evidence>
<keyword evidence="4 5" id="KW-0472">Membrane</keyword>
<reference evidence="6 7" key="1">
    <citation type="journal article" date="2024" name="Commun. Biol.">
        <title>Comparative genomic analysis of thermophilic fungi reveals convergent evolutionary adaptations and gene losses.</title>
        <authorList>
            <person name="Steindorff A.S."/>
            <person name="Aguilar-Pontes M.V."/>
            <person name="Robinson A.J."/>
            <person name="Andreopoulos B."/>
            <person name="LaButti K."/>
            <person name="Kuo A."/>
            <person name="Mondo S."/>
            <person name="Riley R."/>
            <person name="Otillar R."/>
            <person name="Haridas S."/>
            <person name="Lipzen A."/>
            <person name="Grimwood J."/>
            <person name="Schmutz J."/>
            <person name="Clum A."/>
            <person name="Reid I.D."/>
            <person name="Moisan M.C."/>
            <person name="Butler G."/>
            <person name="Nguyen T.T.M."/>
            <person name="Dewar K."/>
            <person name="Conant G."/>
            <person name="Drula E."/>
            <person name="Henrissat B."/>
            <person name="Hansel C."/>
            <person name="Singer S."/>
            <person name="Hutchinson M.I."/>
            <person name="de Vries R.P."/>
            <person name="Natvig D.O."/>
            <person name="Powell A.J."/>
            <person name="Tsang A."/>
            <person name="Grigoriev I.V."/>
        </authorList>
    </citation>
    <scope>NUCLEOTIDE SEQUENCE [LARGE SCALE GENOMIC DNA]</scope>
    <source>
        <strain evidence="6 7">CBS 494.80</strain>
    </source>
</reference>
<protein>
    <submittedName>
        <fullName evidence="6">Uncharacterized protein</fullName>
    </submittedName>
</protein>
<keyword evidence="7" id="KW-1185">Reference proteome</keyword>
<evidence type="ECO:0000256" key="1">
    <source>
        <dbReference type="ARBA" id="ARBA00004141"/>
    </source>
</evidence>
<organism evidence="6 7">
    <name type="scientific">Oculimacula yallundae</name>
    <dbReference type="NCBI Taxonomy" id="86028"/>
    <lineage>
        <taxon>Eukaryota</taxon>
        <taxon>Fungi</taxon>
        <taxon>Dikarya</taxon>
        <taxon>Ascomycota</taxon>
        <taxon>Pezizomycotina</taxon>
        <taxon>Leotiomycetes</taxon>
        <taxon>Helotiales</taxon>
        <taxon>Ploettnerulaceae</taxon>
        <taxon>Oculimacula</taxon>
    </lineage>
</organism>
<dbReference type="SUPFAM" id="SSF144083">
    <property type="entry name" value="Magnesium transport protein CorA, transmembrane region"/>
    <property type="match status" value="1"/>
</dbReference>
<proteinExistence type="predicted"/>
<feature type="transmembrane region" description="Helical" evidence="5">
    <location>
        <begin position="513"/>
        <end position="531"/>
    </location>
</feature>
<evidence type="ECO:0000313" key="7">
    <source>
        <dbReference type="Proteomes" id="UP001595075"/>
    </source>
</evidence>
<keyword evidence="3 5" id="KW-1133">Transmembrane helix</keyword>
<feature type="transmembrane region" description="Helical" evidence="5">
    <location>
        <begin position="478"/>
        <end position="501"/>
    </location>
</feature>
<dbReference type="Proteomes" id="UP001595075">
    <property type="component" value="Unassembled WGS sequence"/>
</dbReference>
<keyword evidence="2 5" id="KW-0812">Transmembrane</keyword>
<dbReference type="InterPro" id="IPR002523">
    <property type="entry name" value="MgTranspt_CorA/ZnTranspt_ZntB"/>
</dbReference>
<gene>
    <name evidence="6" type="ORF">VTL71DRAFT_13263</name>
</gene>
<dbReference type="EMBL" id="JAZHXI010000006">
    <property type="protein sequence ID" value="KAL2070237.1"/>
    <property type="molecule type" value="Genomic_DNA"/>
</dbReference>
<comment type="subcellular location">
    <subcellularLocation>
        <location evidence="1">Membrane</location>
        <topology evidence="1">Multi-pass membrane protein</topology>
    </subcellularLocation>
</comment>
<evidence type="ECO:0000313" key="6">
    <source>
        <dbReference type="EMBL" id="KAL2070237.1"/>
    </source>
</evidence>
<accession>A0ABR4CJV0</accession>
<evidence type="ECO:0000256" key="4">
    <source>
        <dbReference type="ARBA" id="ARBA00023136"/>
    </source>
</evidence>
<dbReference type="Gene3D" id="1.20.58.340">
    <property type="entry name" value="Magnesium transport protein CorA, transmembrane region"/>
    <property type="match status" value="1"/>
</dbReference>
<evidence type="ECO:0000256" key="2">
    <source>
        <dbReference type="ARBA" id="ARBA00022692"/>
    </source>
</evidence>
<sequence length="551" mass="61966">MSDQEETFQQEIDLLSKRSSQYHAYPRPDFDNLNTYLSEISSHRSLNTSLYVGTRSTGTTSAEDFAVLLHLASHDRKAFAATPTGAAAFARHTAAQGSSILFMRGFASPKWISAIGEKQRCSPEFCRRHFNFQAFASGGRDLYSSPSLPSSSARIFQLTVPTICARNIGISGHEPEDLQQSWRLETEAMNKYFQQLRTRAKVGDSIVRNCLLLSKEEYVLEQTITVEVGPSQLPHESWRVFVWLDSGKDISESLEGPWSPRPGTRAWETYFLPVIVHQATEFTARASTDAALLIPSDGPAKLGQASRENPDPDEAWRAAQNITLLPFYYGSHLDKNIAQVDALYALSELFQFVASAEVQFLNLLDKRIAHELSFVGVDSGMYHSVSLLNLTYINMQLKKHAQNLTDTIGILRNRDALDWPRANQCDHAEQTAVLLLVDFEYLLHRAETLARECEQGMDTLANSSVLEEARRSTELNMVVHRLTIIGTIFIPLSFVCSAWGMNFEEMGSGSQPMWMLAATIGPVVLFAYAVYRWDAAKRLYRRTITKSRTRI</sequence>
<evidence type="ECO:0000256" key="3">
    <source>
        <dbReference type="ARBA" id="ARBA00022989"/>
    </source>
</evidence>
<dbReference type="Pfam" id="PF01544">
    <property type="entry name" value="CorA"/>
    <property type="match status" value="1"/>
</dbReference>